<evidence type="ECO:0000256" key="2">
    <source>
        <dbReference type="ARBA" id="ARBA00009477"/>
    </source>
</evidence>
<organism evidence="8">
    <name type="scientific">uncultured Sporomusa sp</name>
    <dbReference type="NCBI Taxonomy" id="307249"/>
    <lineage>
        <taxon>Bacteria</taxon>
        <taxon>Bacillati</taxon>
        <taxon>Bacillota</taxon>
        <taxon>Negativicutes</taxon>
        <taxon>Selenomonadales</taxon>
        <taxon>Sporomusaceae</taxon>
        <taxon>Sporomusa</taxon>
        <taxon>environmental samples</taxon>
    </lineage>
</organism>
<accession>A0A212LZJ0</accession>
<feature type="domain" description="Multidrug resistance protein MdtA-like alpha-helical hairpin" evidence="4">
    <location>
        <begin position="110"/>
        <end position="171"/>
    </location>
</feature>
<dbReference type="Pfam" id="PF25967">
    <property type="entry name" value="RND-MFP_C"/>
    <property type="match status" value="1"/>
</dbReference>
<dbReference type="Pfam" id="PF25917">
    <property type="entry name" value="BSH_RND"/>
    <property type="match status" value="1"/>
</dbReference>
<dbReference type="AlphaFoldDB" id="A0A212LZJ0"/>
<evidence type="ECO:0000259" key="7">
    <source>
        <dbReference type="Pfam" id="PF25967"/>
    </source>
</evidence>
<dbReference type="GO" id="GO:0046677">
    <property type="term" value="P:response to antibiotic"/>
    <property type="evidence" value="ECO:0007669"/>
    <property type="project" value="TreeGrafter"/>
</dbReference>
<evidence type="ECO:0000313" key="8">
    <source>
        <dbReference type="EMBL" id="SCM82910.1"/>
    </source>
</evidence>
<dbReference type="Pfam" id="PF25944">
    <property type="entry name" value="Beta-barrel_RND"/>
    <property type="match status" value="1"/>
</dbReference>
<dbReference type="InterPro" id="IPR058624">
    <property type="entry name" value="MdtA-like_HH"/>
</dbReference>
<evidence type="ECO:0000259" key="4">
    <source>
        <dbReference type="Pfam" id="PF25876"/>
    </source>
</evidence>
<evidence type="ECO:0000259" key="6">
    <source>
        <dbReference type="Pfam" id="PF25944"/>
    </source>
</evidence>
<dbReference type="GO" id="GO:0022857">
    <property type="term" value="F:transmembrane transporter activity"/>
    <property type="evidence" value="ECO:0007669"/>
    <property type="project" value="InterPro"/>
</dbReference>
<evidence type="ECO:0000256" key="1">
    <source>
        <dbReference type="ARBA" id="ARBA00004196"/>
    </source>
</evidence>
<feature type="chain" id="PRO_5012239561" evidence="3">
    <location>
        <begin position="28"/>
        <end position="388"/>
    </location>
</feature>
<dbReference type="RefSeq" id="WP_288185464.1">
    <property type="nucleotide sequence ID" value="NZ_LT608335.1"/>
</dbReference>
<feature type="domain" description="Multidrug resistance protein MdtA-like barrel-sandwich hybrid" evidence="5">
    <location>
        <begin position="69"/>
        <end position="207"/>
    </location>
</feature>
<sequence length="388" mass="42109">MRIRNSKKLYFSLLAAAVLLSLAVAHSGILSGPQVSTVSPAVVVKAMQVVTRDTPVSREFVGQVKAKSEVKIMSKVAGNVVEKMVNGGDTVYKGQPLFRIDNKQYLSTIHSARAALLKSQATLNNTQKDVVRYQKLGALNGVAQQTVDAYVAQAEEEAATVEVSRAALQQAIQDEQDTLIVSPVDGRIDVNDVSLGYYVAAGSTIMATVSSINPVWVQFSMSETEYLSYLRNGNGSLPANFKEHLQLVLSDGTEYPLIGRMEQIDRGIDSTTGTITIKASFDNPQNYLLPGMFARVVAQEAVRQGALLIPQKAVKEVLDNAFVIVVTDDNKAESRQVKLGDRIGDMWLVEEGLSGTDRIVVEGIDKVRQGNALQVTMIEPDAQTPARQ</sequence>
<comment type="subcellular location">
    <subcellularLocation>
        <location evidence="1">Cell envelope</location>
    </subcellularLocation>
</comment>
<gene>
    <name evidence="8" type="ORF">KL86SPO_50682</name>
</gene>
<dbReference type="Gene3D" id="2.40.420.20">
    <property type="match status" value="1"/>
</dbReference>
<dbReference type="Gene3D" id="2.40.50.100">
    <property type="match status" value="1"/>
</dbReference>
<proteinExistence type="inferred from homology"/>
<feature type="signal peptide" evidence="3">
    <location>
        <begin position="1"/>
        <end position="27"/>
    </location>
</feature>
<evidence type="ECO:0000256" key="3">
    <source>
        <dbReference type="SAM" id="SignalP"/>
    </source>
</evidence>
<dbReference type="NCBIfam" id="TIGR01730">
    <property type="entry name" value="RND_mfp"/>
    <property type="match status" value="1"/>
</dbReference>
<dbReference type="InterPro" id="IPR006143">
    <property type="entry name" value="RND_pump_MFP"/>
</dbReference>
<reference evidence="8" key="1">
    <citation type="submission" date="2016-08" db="EMBL/GenBank/DDBJ databases">
        <authorList>
            <person name="Seilhamer J.J."/>
        </authorList>
    </citation>
    <scope>NUCLEOTIDE SEQUENCE</scope>
    <source>
        <strain evidence="8">86</strain>
    </source>
</reference>
<dbReference type="Pfam" id="PF25876">
    <property type="entry name" value="HH_MFP_RND"/>
    <property type="match status" value="1"/>
</dbReference>
<evidence type="ECO:0000259" key="5">
    <source>
        <dbReference type="Pfam" id="PF25917"/>
    </source>
</evidence>
<keyword evidence="3" id="KW-0732">Signal</keyword>
<name>A0A212LZJ0_9FIRM</name>
<protein>
    <submittedName>
        <fullName evidence="8">Efflux transporter, RND family, MFP subunit</fullName>
    </submittedName>
</protein>
<comment type="similarity">
    <text evidence="2">Belongs to the membrane fusion protein (MFP) (TC 8.A.1) family.</text>
</comment>
<feature type="domain" description="Multidrug resistance protein MdtA-like beta-barrel" evidence="6">
    <location>
        <begin position="214"/>
        <end position="300"/>
    </location>
</feature>
<dbReference type="PANTHER" id="PTHR30158">
    <property type="entry name" value="ACRA/E-RELATED COMPONENT OF DRUG EFFLUX TRANSPORTER"/>
    <property type="match status" value="1"/>
</dbReference>
<dbReference type="SUPFAM" id="SSF111369">
    <property type="entry name" value="HlyD-like secretion proteins"/>
    <property type="match status" value="1"/>
</dbReference>
<dbReference type="FunFam" id="2.40.420.20:FF:000001">
    <property type="entry name" value="Efflux RND transporter periplasmic adaptor subunit"/>
    <property type="match status" value="1"/>
</dbReference>
<dbReference type="EMBL" id="FMJE01000005">
    <property type="protein sequence ID" value="SCM82910.1"/>
    <property type="molecule type" value="Genomic_DNA"/>
</dbReference>
<dbReference type="InterPro" id="IPR058625">
    <property type="entry name" value="MdtA-like_BSH"/>
</dbReference>
<dbReference type="InterPro" id="IPR058626">
    <property type="entry name" value="MdtA-like_b-barrel"/>
</dbReference>
<dbReference type="InterPro" id="IPR058627">
    <property type="entry name" value="MdtA-like_C"/>
</dbReference>
<dbReference type="GO" id="GO:0005886">
    <property type="term" value="C:plasma membrane"/>
    <property type="evidence" value="ECO:0007669"/>
    <property type="project" value="TreeGrafter"/>
</dbReference>
<dbReference type="Gene3D" id="2.40.30.170">
    <property type="match status" value="1"/>
</dbReference>
<feature type="domain" description="Multidrug resistance protein MdtA-like C-terminal permuted SH3" evidence="7">
    <location>
        <begin position="306"/>
        <end position="366"/>
    </location>
</feature>
<dbReference type="GO" id="GO:0030313">
    <property type="term" value="C:cell envelope"/>
    <property type="evidence" value="ECO:0007669"/>
    <property type="project" value="UniProtKB-SubCell"/>
</dbReference>
<dbReference type="Gene3D" id="1.10.287.470">
    <property type="entry name" value="Helix hairpin bin"/>
    <property type="match status" value="1"/>
</dbReference>